<evidence type="ECO:0000313" key="1">
    <source>
        <dbReference type="EMBL" id="KAI4372542.1"/>
    </source>
</evidence>
<name>A0ACB9R267_9MYRT</name>
<dbReference type="EMBL" id="CM042883">
    <property type="protein sequence ID" value="KAI4372542.1"/>
    <property type="molecule type" value="Genomic_DNA"/>
</dbReference>
<protein>
    <submittedName>
        <fullName evidence="1">Uncharacterized protein</fullName>
    </submittedName>
</protein>
<dbReference type="Proteomes" id="UP001057402">
    <property type="component" value="Chromosome 4"/>
</dbReference>
<accession>A0ACB9R267</accession>
<reference evidence="2" key="1">
    <citation type="journal article" date="2023" name="Front. Plant Sci.">
        <title>Chromosomal-level genome assembly of Melastoma candidum provides insights into trichome evolution.</title>
        <authorList>
            <person name="Zhong Y."/>
            <person name="Wu W."/>
            <person name="Sun C."/>
            <person name="Zou P."/>
            <person name="Liu Y."/>
            <person name="Dai S."/>
            <person name="Zhou R."/>
        </authorList>
    </citation>
    <scope>NUCLEOTIDE SEQUENCE [LARGE SCALE GENOMIC DNA]</scope>
</reference>
<proteinExistence type="predicted"/>
<comment type="caution">
    <text evidence="1">The sequence shown here is derived from an EMBL/GenBank/DDBJ whole genome shotgun (WGS) entry which is preliminary data.</text>
</comment>
<evidence type="ECO:0000313" key="2">
    <source>
        <dbReference type="Proteomes" id="UP001057402"/>
    </source>
</evidence>
<gene>
    <name evidence="1" type="ORF">MLD38_010759</name>
</gene>
<organism evidence="1 2">
    <name type="scientific">Melastoma candidum</name>
    <dbReference type="NCBI Taxonomy" id="119954"/>
    <lineage>
        <taxon>Eukaryota</taxon>
        <taxon>Viridiplantae</taxon>
        <taxon>Streptophyta</taxon>
        <taxon>Embryophyta</taxon>
        <taxon>Tracheophyta</taxon>
        <taxon>Spermatophyta</taxon>
        <taxon>Magnoliopsida</taxon>
        <taxon>eudicotyledons</taxon>
        <taxon>Gunneridae</taxon>
        <taxon>Pentapetalae</taxon>
        <taxon>rosids</taxon>
        <taxon>malvids</taxon>
        <taxon>Myrtales</taxon>
        <taxon>Melastomataceae</taxon>
        <taxon>Melastomatoideae</taxon>
        <taxon>Melastomateae</taxon>
        <taxon>Melastoma</taxon>
    </lineage>
</organism>
<keyword evidence="2" id="KW-1185">Reference proteome</keyword>
<sequence length="127" mass="14370">MVEEADKLPCLRFSQYNALDLSMSRVSHGYTLSVVKSKQVPGDFSRWDLSIPKYDSETNDMGNILYGSSDRIDVWEGIGKRLDGVPHKLFRGFGKLDDVFSSSRNDELIYIDCGGPSLLVFDLNEKR</sequence>